<dbReference type="OMA" id="PSICAKS"/>
<feature type="region of interest" description="Disordered" evidence="1">
    <location>
        <begin position="98"/>
        <end position="125"/>
    </location>
</feature>
<feature type="signal peptide" evidence="2">
    <location>
        <begin position="1"/>
        <end position="25"/>
    </location>
</feature>
<dbReference type="EnsemblMetazoa" id="XM_022813680">
    <property type="protein sequence ID" value="XP_022669415"/>
    <property type="gene ID" value="LOC111253762"/>
</dbReference>
<dbReference type="InParanoid" id="A0A7M7KNK3"/>
<feature type="region of interest" description="Disordered" evidence="1">
    <location>
        <begin position="1038"/>
        <end position="1058"/>
    </location>
</feature>
<sequence>MVIMNLRNTPFVWTALLIVFATVSTDSVEGQYARPTFDDDDDFGYVPPAAPSAKPGTVTVQLPALAPQPQDEQARPVDIQSPAGVVVPIASVHPTEFSTAALKPTSPPTSTIRSQRRRKKKKPQVDVATLLLDHDGLTERVPLITIDQQVVQPRDDVNPVILSPDDNTGLSQTYQVPTSPAIPAREPTISATPIAVVPSTSAKIFPDKLNIVSDAPPGVGPTIPEKPLSGLNTSDVKIGLTHAELIAAEPLDLSPVPPPLHPSTVPVELSTTTPGAATLSVKDEFGGPTTATRIEPFSVSQLEPVPPSRAKPVTVISMLSGTKQLIPKVSQGMSVVRAHNGPTNLTAFPIVSAPFPALETPIVTVYNANPIPPVAAVPVVGQNMVPQRNAEVTSHIESQSSPIAPEVSTPSTAPDLPSKPIQLSAISSGTTVSPVSLKQLIPTDSARPVSAPALKIDIQHPVGTSAASPPPLRSPAVTPSPNGNSFSFMRLGGYGFDTGDIPETYQLAPAKEMLPELVPAGVRVRTKSGIITSVRGKPGLYGIHPTPPPDPTHAKLRPVQPPEIVYLNQPPKTVPSQPGHAISEAPVPRVQTAVPVAPVNPLIVQQIPVPVLAIQPPKAFKVSRLVPASQSAVNLTTKLAYQEPVRPLLPGRQATVSSIHDTSSANESQRVSPIQTFGASPAKHLIAGLKFAPNYQQANDAKLPSLRPHANISLDSSLPLQQVSTGDDVPLTPITISALRSGSAEQVTGPDSNVKLVTPATPQVSTSPLTRKDIGPKPSYVSSIREPDQETKTPIHVIQSPVLTQVSRPAPIEEFFGRPRSNPKYQQIAISPTSGTTISSARPVSSLRFPQSQSTLNTMPGLQSPPSIQVSRPTQLYQVPKITEPKPTLPLPGQIVSGIPINVIPSGRTVQPSRRRRPAYKPLVQSSITLSEKNPKLKTVAAVDSVSPPNPQVTSSAYRQASTRLQMPTVSSVKPIRTGYVAPVPQVIQTVPHTTISISNRPTPDVPLSTPRFGQRIRPFTYAAAGPVSPATTVNAEAPLQGPVDAGRKPTQPNSISRQVADRVPIVSVINELPSSQRASQRSTFQASAQRRPLNSAAISPKTIVTSFETPQFATAVPSSITTHDKPFTVDSTLPTLTVPPLQSVHEPLTLLYETLGPNQNVNSHIDVQPVITIQLSRPKERFRVPSKTAYTTNNTSTSQLEPEKNLFSPIGPDSPDRYNGLKPRSDTRPAIIAPLSHPIQRISIPLKPAHKASRVLLEAGSPSSGRLPTPIEAVGPGRINAFTPLLNIQSADSVPLNPQIERDSVPATFTYNAPHTLQQPARPISRLPYTETSELTSTRYTDSNSRELLESQTPRDSQAVHISGQNKPISPLVSHLTSKNIQSSKPVALTSSVERTSPTNGNSFSFMRIGGYGFDHGEIPKAYQIAPAKEMLPELVPAGVRVRTKSGVISSVRGTPGLYGIHPTPPPDPTHHKKPAPAPQIVYLKETQEGPSSTSRPFLQTTHRGAPAPTAPTGVARTITAQNLTVRRPPIPTSMGQTRIPLFLSTSQPANQQTDAPTFSFGVQANTIQGYPVPSSLDLSPQIKVTLASPQPQVVPQQSPNTIPPSPHQTISALRQTANLHKASSRPQIVPLRASSPTSAPALPHIVPVSGAPHKPLAGPSNVFSPTISLNTPGGSGSYGNDLSDFEDFETPTTQAVPIDKIAQVASSSRSIRSIATSDPATVSRRKVEMTYP</sequence>
<evidence type="ECO:0000313" key="3">
    <source>
        <dbReference type="EnsemblMetazoa" id="XP_022669415"/>
    </source>
</evidence>
<dbReference type="GeneID" id="111253762"/>
<reference evidence="3" key="1">
    <citation type="submission" date="2021-01" db="UniProtKB">
        <authorList>
            <consortium name="EnsemblMetazoa"/>
        </authorList>
    </citation>
    <scope>IDENTIFICATION</scope>
</reference>
<feature type="region of interest" description="Disordered" evidence="1">
    <location>
        <begin position="390"/>
        <end position="422"/>
    </location>
</feature>
<feature type="compositionally biased region" description="Polar residues" evidence="1">
    <location>
        <begin position="1491"/>
        <end position="1501"/>
    </location>
</feature>
<feature type="compositionally biased region" description="Polar residues" evidence="1">
    <location>
        <begin position="1190"/>
        <end position="1201"/>
    </location>
</feature>
<feature type="compositionally biased region" description="Polar residues" evidence="1">
    <location>
        <begin position="165"/>
        <end position="178"/>
    </location>
</feature>
<dbReference type="KEGG" id="vde:111253762"/>
<protein>
    <submittedName>
        <fullName evidence="3">Uncharacterized protein</fullName>
    </submittedName>
</protein>
<feature type="region of interest" description="Disordered" evidence="1">
    <location>
        <begin position="1491"/>
        <end position="1514"/>
    </location>
</feature>
<feature type="chain" id="PRO_5029653185" evidence="2">
    <location>
        <begin position="26"/>
        <end position="1734"/>
    </location>
</feature>
<dbReference type="Proteomes" id="UP000594260">
    <property type="component" value="Unplaced"/>
</dbReference>
<evidence type="ECO:0000313" key="4">
    <source>
        <dbReference type="Proteomes" id="UP000594260"/>
    </source>
</evidence>
<feature type="compositionally biased region" description="Polar residues" evidence="1">
    <location>
        <begin position="390"/>
        <end position="412"/>
    </location>
</feature>
<feature type="region of interest" description="Disordered" evidence="1">
    <location>
        <begin position="1334"/>
        <end position="1363"/>
    </location>
</feature>
<feature type="region of interest" description="Disordered" evidence="1">
    <location>
        <begin position="763"/>
        <end position="790"/>
    </location>
</feature>
<feature type="region of interest" description="Disordered" evidence="1">
    <location>
        <begin position="461"/>
        <end position="481"/>
    </location>
</feature>
<evidence type="ECO:0000256" key="1">
    <source>
        <dbReference type="SAM" id="MobiDB-lite"/>
    </source>
</evidence>
<evidence type="ECO:0000256" key="2">
    <source>
        <dbReference type="SAM" id="SignalP"/>
    </source>
</evidence>
<proteinExistence type="predicted"/>
<dbReference type="RefSeq" id="XP_022669415.1">
    <property type="nucleotide sequence ID" value="XM_022813680.1"/>
</dbReference>
<keyword evidence="4" id="KW-1185">Reference proteome</keyword>
<feature type="region of interest" description="Disordered" evidence="1">
    <location>
        <begin position="1190"/>
        <end position="1223"/>
    </location>
</feature>
<feature type="region of interest" description="Disordered" evidence="1">
    <location>
        <begin position="1712"/>
        <end position="1734"/>
    </location>
</feature>
<feature type="compositionally biased region" description="Polar residues" evidence="1">
    <location>
        <begin position="1334"/>
        <end position="1344"/>
    </location>
</feature>
<feature type="compositionally biased region" description="Low complexity" evidence="1">
    <location>
        <begin position="1502"/>
        <end position="1514"/>
    </location>
</feature>
<keyword evidence="2" id="KW-0732">Signal</keyword>
<name>A0A7M7KNK3_VARDE</name>
<dbReference type="OrthoDB" id="10691522at2759"/>
<organism evidence="3 4">
    <name type="scientific">Varroa destructor</name>
    <name type="common">Honeybee mite</name>
    <dbReference type="NCBI Taxonomy" id="109461"/>
    <lineage>
        <taxon>Eukaryota</taxon>
        <taxon>Metazoa</taxon>
        <taxon>Ecdysozoa</taxon>
        <taxon>Arthropoda</taxon>
        <taxon>Chelicerata</taxon>
        <taxon>Arachnida</taxon>
        <taxon>Acari</taxon>
        <taxon>Parasitiformes</taxon>
        <taxon>Mesostigmata</taxon>
        <taxon>Gamasina</taxon>
        <taxon>Dermanyssoidea</taxon>
        <taxon>Varroidae</taxon>
        <taxon>Varroa</taxon>
    </lineage>
</organism>
<accession>A0A7M7KNK3</accession>
<feature type="region of interest" description="Disordered" evidence="1">
    <location>
        <begin position="165"/>
        <end position="185"/>
    </location>
</feature>